<accession>A0A9P1PBN5</accession>
<comment type="caution">
    <text evidence="2">The sequence shown here is derived from an EMBL/GenBank/DDBJ whole genome shotgun (WGS) entry which is preliminary data.</text>
</comment>
<keyword evidence="1" id="KW-0472">Membrane</keyword>
<dbReference type="RefSeq" id="WP_057558659.1">
    <property type="nucleotide sequence ID" value="NZ_CDNY01000003.1"/>
</dbReference>
<reference evidence="3" key="1">
    <citation type="submission" date="2015-01" db="EMBL/GenBank/DDBJ databases">
        <authorList>
            <person name="Aslett A.Martin."/>
            <person name="De Silva Nishadi"/>
        </authorList>
    </citation>
    <scope>NUCLEOTIDE SEQUENCE [LARGE SCALE GENOMIC DNA]</scope>
    <source>
        <strain evidence="3">UMC4404</strain>
    </source>
</reference>
<evidence type="ECO:0000256" key="1">
    <source>
        <dbReference type="SAM" id="Phobius"/>
    </source>
</evidence>
<evidence type="ECO:0000313" key="3">
    <source>
        <dbReference type="Proteomes" id="UP000049685"/>
    </source>
</evidence>
<keyword evidence="1" id="KW-1133">Transmembrane helix</keyword>
<organism evidence="2 3">
    <name type="scientific">Paraclostridium sordellii</name>
    <name type="common">Clostridium sordellii</name>
    <dbReference type="NCBI Taxonomy" id="1505"/>
    <lineage>
        <taxon>Bacteria</taxon>
        <taxon>Bacillati</taxon>
        <taxon>Bacillota</taxon>
        <taxon>Clostridia</taxon>
        <taxon>Peptostreptococcales</taxon>
        <taxon>Peptostreptococcaceae</taxon>
        <taxon>Paraclostridium</taxon>
    </lineage>
</organism>
<dbReference type="Proteomes" id="UP000049685">
    <property type="component" value="Unassembled WGS sequence"/>
</dbReference>
<feature type="transmembrane region" description="Helical" evidence="1">
    <location>
        <begin position="12"/>
        <end position="29"/>
    </location>
</feature>
<evidence type="ECO:0000313" key="2">
    <source>
        <dbReference type="EMBL" id="CEO33531.1"/>
    </source>
</evidence>
<dbReference type="AlphaFoldDB" id="A0A9P1PBN5"/>
<dbReference type="EMBL" id="CDNY01000003">
    <property type="protein sequence ID" value="CEO33531.1"/>
    <property type="molecule type" value="Genomic_DNA"/>
</dbReference>
<gene>
    <name evidence="2" type="ORF">UMC4404_15111</name>
</gene>
<protein>
    <submittedName>
        <fullName evidence="2">Uncharacterized protein</fullName>
    </submittedName>
</protein>
<name>A0A9P1PBN5_PARSO</name>
<keyword evidence="1" id="KW-0812">Transmembrane</keyword>
<proteinExistence type="predicted"/>
<sequence>MNLKNKNESKIVILACLFTVFIVIGFSLMQGSIKSNKSDYAVKKSDTKNIELTKDDYEIIKKDEKNNVKIFVVLEKRNLNPKETACLVNELGEKLSGKFKVYLFDDKNKATNFEYKTEQIQKIAKQIDSKKVEIEEYHSTDKELEVEPQYYVIKNIDKKDGKTNIEIELKNTDEPETVLAQIKFLAENIKNLNHNKDLGILEINAFYEGGNSPSWKYTSRDKNLIINSQIINL</sequence>